<dbReference type="EMBL" id="DF237307">
    <property type="protein sequence ID" value="GAQ87512.1"/>
    <property type="molecule type" value="Genomic_DNA"/>
</dbReference>
<dbReference type="AlphaFoldDB" id="A0A1Y1IC20"/>
<evidence type="ECO:0000313" key="3">
    <source>
        <dbReference type="Proteomes" id="UP000054558"/>
    </source>
</evidence>
<accession>A0A1Y1IC20</accession>
<gene>
    <name evidence="2" type="ORF">KFL_003580050</name>
</gene>
<dbReference type="OrthoDB" id="1918928at2759"/>
<feature type="domain" description="Pleckstrin-like plant" evidence="1">
    <location>
        <begin position="58"/>
        <end position="164"/>
    </location>
</feature>
<reference evidence="2 3" key="1">
    <citation type="journal article" date="2014" name="Nat. Commun.">
        <title>Klebsormidium flaccidum genome reveals primary factors for plant terrestrial adaptation.</title>
        <authorList>
            <person name="Hori K."/>
            <person name="Maruyama F."/>
            <person name="Fujisawa T."/>
            <person name="Togashi T."/>
            <person name="Yamamoto N."/>
            <person name="Seo M."/>
            <person name="Sato S."/>
            <person name="Yamada T."/>
            <person name="Mori H."/>
            <person name="Tajima N."/>
            <person name="Moriyama T."/>
            <person name="Ikeuchi M."/>
            <person name="Watanabe M."/>
            <person name="Wada H."/>
            <person name="Kobayashi K."/>
            <person name="Saito M."/>
            <person name="Masuda T."/>
            <person name="Sasaki-Sekimoto Y."/>
            <person name="Mashiguchi K."/>
            <person name="Awai K."/>
            <person name="Shimojima M."/>
            <person name="Masuda S."/>
            <person name="Iwai M."/>
            <person name="Nobusawa T."/>
            <person name="Narise T."/>
            <person name="Kondo S."/>
            <person name="Saito H."/>
            <person name="Sato R."/>
            <person name="Murakawa M."/>
            <person name="Ihara Y."/>
            <person name="Oshima-Yamada Y."/>
            <person name="Ohtaka K."/>
            <person name="Satoh M."/>
            <person name="Sonobe K."/>
            <person name="Ishii M."/>
            <person name="Ohtani R."/>
            <person name="Kanamori-Sato M."/>
            <person name="Honoki R."/>
            <person name="Miyazaki D."/>
            <person name="Mochizuki H."/>
            <person name="Umetsu J."/>
            <person name="Higashi K."/>
            <person name="Shibata D."/>
            <person name="Kamiya Y."/>
            <person name="Sato N."/>
            <person name="Nakamura Y."/>
            <person name="Tabata S."/>
            <person name="Ida S."/>
            <person name="Kurokawa K."/>
            <person name="Ohta H."/>
        </authorList>
    </citation>
    <scope>NUCLEOTIDE SEQUENCE [LARGE SCALE GENOMIC DNA]</scope>
    <source>
        <strain evidence="2 3">NIES-2285</strain>
    </source>
</reference>
<dbReference type="PANTHER" id="PTHR31351:SF4">
    <property type="entry name" value="AUXIN CANALIZATION PROTEIN (DUF828)"/>
    <property type="match status" value="1"/>
</dbReference>
<organism evidence="2 3">
    <name type="scientific">Klebsormidium nitens</name>
    <name type="common">Green alga</name>
    <name type="synonym">Ulothrix nitens</name>
    <dbReference type="NCBI Taxonomy" id="105231"/>
    <lineage>
        <taxon>Eukaryota</taxon>
        <taxon>Viridiplantae</taxon>
        <taxon>Streptophyta</taxon>
        <taxon>Klebsormidiophyceae</taxon>
        <taxon>Klebsormidiales</taxon>
        <taxon>Klebsormidiaceae</taxon>
        <taxon>Klebsormidium</taxon>
    </lineage>
</organism>
<keyword evidence="3" id="KW-1185">Reference proteome</keyword>
<sequence>MHLNVWDRAKDQQEWCLLPARADTPTEDGSEGDSLRDDEAASTAGLLAMAATLGRGHELLKRSKKGDLHFRRLSVYVDRHGCVALRLQKKVMGAMMRGKKRLVTGIDAIAAWPGRELLQSLDGQDTLGQRHFCIRAGRKNLEFEAKSDHECTMFIEGIGRLLAYAASLKPLQAAGQASQHHASSG</sequence>
<dbReference type="InterPro" id="IPR013666">
    <property type="entry name" value="PH_pln"/>
</dbReference>
<name>A0A1Y1IC20_KLENI</name>
<dbReference type="PANTHER" id="PTHR31351">
    <property type="entry name" value="EXPRESSED PROTEIN"/>
    <property type="match status" value="1"/>
</dbReference>
<dbReference type="Proteomes" id="UP000054558">
    <property type="component" value="Unassembled WGS sequence"/>
</dbReference>
<protein>
    <recommendedName>
        <fullName evidence="1">Pleckstrin-like plant domain-containing protein</fullName>
    </recommendedName>
</protein>
<proteinExistence type="predicted"/>
<evidence type="ECO:0000259" key="1">
    <source>
        <dbReference type="Pfam" id="PF08458"/>
    </source>
</evidence>
<evidence type="ECO:0000313" key="2">
    <source>
        <dbReference type="EMBL" id="GAQ87512.1"/>
    </source>
</evidence>
<dbReference type="Pfam" id="PF08458">
    <property type="entry name" value="PH_2"/>
    <property type="match status" value="1"/>
</dbReference>
<dbReference type="InterPro" id="IPR040269">
    <property type="entry name" value="VAB"/>
</dbReference>